<dbReference type="PANTHER" id="PTHR43163:SF3">
    <property type="entry name" value="PEPTIDE ABC TRANSPORTER PERMEASE PROTEIN"/>
    <property type="match status" value="1"/>
</dbReference>
<keyword evidence="2 7" id="KW-0813">Transport</keyword>
<evidence type="ECO:0000256" key="6">
    <source>
        <dbReference type="ARBA" id="ARBA00023136"/>
    </source>
</evidence>
<evidence type="ECO:0000256" key="1">
    <source>
        <dbReference type="ARBA" id="ARBA00004651"/>
    </source>
</evidence>
<keyword evidence="4 7" id="KW-0812">Transmembrane</keyword>
<dbReference type="EMBL" id="JAUKWQ010000003">
    <property type="protein sequence ID" value="MDO1582639.1"/>
    <property type="molecule type" value="Genomic_DNA"/>
</dbReference>
<evidence type="ECO:0000256" key="3">
    <source>
        <dbReference type="ARBA" id="ARBA00022475"/>
    </source>
</evidence>
<dbReference type="InterPro" id="IPR000515">
    <property type="entry name" value="MetI-like"/>
</dbReference>
<name>A0ABT8SW44_9HYPH</name>
<dbReference type="Gene3D" id="1.10.3720.10">
    <property type="entry name" value="MetI-like"/>
    <property type="match status" value="1"/>
</dbReference>
<evidence type="ECO:0000256" key="2">
    <source>
        <dbReference type="ARBA" id="ARBA00022448"/>
    </source>
</evidence>
<reference evidence="9" key="1">
    <citation type="journal article" date="2015" name="Int. J. Syst. Evol. Microbiol.">
        <title>Rhizobium oryzicola sp. nov., potential plant-growth-promoting endophytic bacteria isolated from rice roots.</title>
        <authorList>
            <person name="Zhang X.X."/>
            <person name="Gao J.S."/>
            <person name="Cao Y.H."/>
            <person name="Sheirdil R.A."/>
            <person name="Wang X.C."/>
            <person name="Zhang L."/>
        </authorList>
    </citation>
    <scope>NUCLEOTIDE SEQUENCE</scope>
    <source>
        <strain evidence="9">05753</strain>
    </source>
</reference>
<keyword evidence="3" id="KW-1003">Cell membrane</keyword>
<comment type="caution">
    <text evidence="9">The sequence shown here is derived from an EMBL/GenBank/DDBJ whole genome shotgun (WGS) entry which is preliminary data.</text>
</comment>
<evidence type="ECO:0000256" key="5">
    <source>
        <dbReference type="ARBA" id="ARBA00022989"/>
    </source>
</evidence>
<evidence type="ECO:0000256" key="4">
    <source>
        <dbReference type="ARBA" id="ARBA00022692"/>
    </source>
</evidence>
<comment type="similarity">
    <text evidence="7">Belongs to the binding-protein-dependent transport system permease family.</text>
</comment>
<feature type="transmembrane region" description="Helical" evidence="7">
    <location>
        <begin position="176"/>
        <end position="196"/>
    </location>
</feature>
<organism evidence="9 10">
    <name type="scientific">Rhizobium oryzicola</name>
    <dbReference type="NCBI Taxonomy" id="1232668"/>
    <lineage>
        <taxon>Bacteria</taxon>
        <taxon>Pseudomonadati</taxon>
        <taxon>Pseudomonadota</taxon>
        <taxon>Alphaproteobacteria</taxon>
        <taxon>Hyphomicrobiales</taxon>
        <taxon>Rhizobiaceae</taxon>
        <taxon>Rhizobium/Agrobacterium group</taxon>
        <taxon>Rhizobium</taxon>
    </lineage>
</organism>
<feature type="transmembrane region" description="Helical" evidence="7">
    <location>
        <begin position="237"/>
        <end position="260"/>
    </location>
</feature>
<feature type="transmembrane region" description="Helical" evidence="7">
    <location>
        <begin position="280"/>
        <end position="302"/>
    </location>
</feature>
<gene>
    <name evidence="9" type="ORF">Q2T52_11135</name>
</gene>
<evidence type="ECO:0000256" key="7">
    <source>
        <dbReference type="RuleBase" id="RU363032"/>
    </source>
</evidence>
<dbReference type="RefSeq" id="WP_302076814.1">
    <property type="nucleotide sequence ID" value="NZ_JAUKWQ010000003.1"/>
</dbReference>
<proteinExistence type="inferred from homology"/>
<evidence type="ECO:0000259" key="8">
    <source>
        <dbReference type="PROSITE" id="PS50928"/>
    </source>
</evidence>
<sequence length="313" mass="32981">MLMFLAKRLATGVILLASIATITFFLVFSGTQRVVVNILGQSATDADIAALTRKLGIDRPLLTQYADWLSHALRGDLGNAWTMDGSVTDILGRTLPVTLSIVAFAIAVMAILAALLGIAAATRSGWIDRLIQVLSVIGFSMPNFWLGLLLIIFFALTLQVLPATGFVSPASSVTGWLASITLPAGALILSGVASAAQQVRGAVLDALRQDYVRTLWARGVSPRSIFFRHALRNAVPAALTVLSVQFIALLSGSAVIERIFAIPGLGALTVQSAVVGDIPVLMGIVTSMVAVVVVVNLFIDLLNALANPKVRLS</sequence>
<comment type="subcellular location">
    <subcellularLocation>
        <location evidence="1 7">Cell membrane</location>
        <topology evidence="1 7">Multi-pass membrane protein</topology>
    </subcellularLocation>
</comment>
<evidence type="ECO:0000313" key="9">
    <source>
        <dbReference type="EMBL" id="MDO1582639.1"/>
    </source>
</evidence>
<dbReference type="InterPro" id="IPR035906">
    <property type="entry name" value="MetI-like_sf"/>
</dbReference>
<keyword evidence="5 7" id="KW-1133">Transmembrane helix</keyword>
<dbReference type="Pfam" id="PF00528">
    <property type="entry name" value="BPD_transp_1"/>
    <property type="match status" value="1"/>
</dbReference>
<dbReference type="Pfam" id="PF19300">
    <property type="entry name" value="BPD_transp_1_N"/>
    <property type="match status" value="1"/>
</dbReference>
<dbReference type="SUPFAM" id="SSF161098">
    <property type="entry name" value="MetI-like"/>
    <property type="match status" value="1"/>
</dbReference>
<dbReference type="InterPro" id="IPR045621">
    <property type="entry name" value="BPD_transp_1_N"/>
</dbReference>
<accession>A0ABT8SW44</accession>
<keyword evidence="6 7" id="KW-0472">Membrane</keyword>
<feature type="domain" description="ABC transmembrane type-1" evidence="8">
    <location>
        <begin position="95"/>
        <end position="303"/>
    </location>
</feature>
<protein>
    <submittedName>
        <fullName evidence="9">ABC transporter permease</fullName>
    </submittedName>
</protein>
<dbReference type="Proteomes" id="UP001169006">
    <property type="component" value="Unassembled WGS sequence"/>
</dbReference>
<feature type="transmembrane region" description="Helical" evidence="7">
    <location>
        <begin position="133"/>
        <end position="156"/>
    </location>
</feature>
<dbReference type="PROSITE" id="PS50928">
    <property type="entry name" value="ABC_TM1"/>
    <property type="match status" value="1"/>
</dbReference>
<evidence type="ECO:0000313" key="10">
    <source>
        <dbReference type="Proteomes" id="UP001169006"/>
    </source>
</evidence>
<dbReference type="CDD" id="cd06261">
    <property type="entry name" value="TM_PBP2"/>
    <property type="match status" value="1"/>
</dbReference>
<reference evidence="9" key="2">
    <citation type="submission" date="2023-07" db="EMBL/GenBank/DDBJ databases">
        <authorList>
            <person name="Sun H."/>
        </authorList>
    </citation>
    <scope>NUCLEOTIDE SEQUENCE</scope>
    <source>
        <strain evidence="9">05753</strain>
    </source>
</reference>
<dbReference type="PANTHER" id="PTHR43163">
    <property type="entry name" value="DIPEPTIDE TRANSPORT SYSTEM PERMEASE PROTEIN DPPB-RELATED"/>
    <property type="match status" value="1"/>
</dbReference>
<keyword evidence="10" id="KW-1185">Reference proteome</keyword>
<feature type="transmembrane region" description="Helical" evidence="7">
    <location>
        <begin position="101"/>
        <end position="121"/>
    </location>
</feature>